<dbReference type="Gene3D" id="1.20.1080.10">
    <property type="entry name" value="Glycerol uptake facilitator protein"/>
    <property type="match status" value="1"/>
</dbReference>
<dbReference type="InterPro" id="IPR023271">
    <property type="entry name" value="Aquaporin-like"/>
</dbReference>
<feature type="transmembrane region" description="Helical" evidence="6">
    <location>
        <begin position="247"/>
        <end position="269"/>
    </location>
</feature>
<feature type="transmembrane region" description="Helical" evidence="6">
    <location>
        <begin position="107"/>
        <end position="125"/>
    </location>
</feature>
<evidence type="ECO:0000256" key="3">
    <source>
        <dbReference type="ARBA" id="ARBA00022989"/>
    </source>
</evidence>
<feature type="transmembrane region" description="Helical" evidence="6">
    <location>
        <begin position="186"/>
        <end position="211"/>
    </location>
</feature>
<dbReference type="InterPro" id="IPR024002">
    <property type="entry name" value="For/NO2_transpt_CS"/>
</dbReference>
<evidence type="ECO:0000256" key="6">
    <source>
        <dbReference type="SAM" id="Phobius"/>
    </source>
</evidence>
<dbReference type="PROSITE" id="PS01006">
    <property type="entry name" value="FORMATE_NITRITE_TP_2"/>
    <property type="match status" value="1"/>
</dbReference>
<keyword evidence="3 6" id="KW-1133">Transmembrane helix</keyword>
<comment type="similarity">
    <text evidence="5">Belongs to the FNT transporter (TC 1.A.16) family.</text>
</comment>
<dbReference type="Pfam" id="PF01226">
    <property type="entry name" value="Form_Nir_trans"/>
    <property type="match status" value="1"/>
</dbReference>
<reference evidence="7 8" key="1">
    <citation type="submission" date="2019-03" db="EMBL/GenBank/DDBJ databases">
        <title>Genomic Encyclopedia of Type Strains, Phase IV (KMG-IV): sequencing the most valuable type-strain genomes for metagenomic binning, comparative biology and taxonomic classification.</title>
        <authorList>
            <person name="Goeker M."/>
        </authorList>
    </citation>
    <scope>NUCLEOTIDE SEQUENCE [LARGE SCALE GENOMIC DNA]</scope>
    <source>
        <strain evidence="7 8">DSM 24629</strain>
    </source>
</reference>
<dbReference type="PANTHER" id="PTHR30520:SF6">
    <property type="entry name" value="FORMATE_NITRATE FAMILY TRANSPORTER (EUROFUNG)"/>
    <property type="match status" value="1"/>
</dbReference>
<feature type="transmembrane region" description="Helical" evidence="6">
    <location>
        <begin position="72"/>
        <end position="95"/>
    </location>
</feature>
<dbReference type="RefSeq" id="WP_132253605.1">
    <property type="nucleotide sequence ID" value="NZ_SMAL01000010.1"/>
</dbReference>
<feature type="transmembrane region" description="Helical" evidence="6">
    <location>
        <begin position="158"/>
        <end position="179"/>
    </location>
</feature>
<accession>A0A4R3MGE7</accession>
<keyword evidence="2 6" id="KW-0812">Transmembrane</keyword>
<dbReference type="GO" id="GO:0015499">
    <property type="term" value="F:formate transmembrane transporter activity"/>
    <property type="evidence" value="ECO:0007669"/>
    <property type="project" value="TreeGrafter"/>
</dbReference>
<proteinExistence type="inferred from homology"/>
<protein>
    <submittedName>
        <fullName evidence="7">Formate/nitrite transporter</fullName>
    </submittedName>
</protein>
<evidence type="ECO:0000313" key="7">
    <source>
        <dbReference type="EMBL" id="TCT12997.1"/>
    </source>
</evidence>
<keyword evidence="4 6" id="KW-0472">Membrane</keyword>
<name>A0A4R3MGE7_9FIRM</name>
<dbReference type="GO" id="GO:0005886">
    <property type="term" value="C:plasma membrane"/>
    <property type="evidence" value="ECO:0007669"/>
    <property type="project" value="TreeGrafter"/>
</dbReference>
<feature type="transmembrane region" description="Helical" evidence="6">
    <location>
        <begin position="31"/>
        <end position="52"/>
    </location>
</feature>
<dbReference type="PROSITE" id="PS01005">
    <property type="entry name" value="FORMATE_NITRITE_TP_1"/>
    <property type="match status" value="1"/>
</dbReference>
<evidence type="ECO:0000256" key="4">
    <source>
        <dbReference type="ARBA" id="ARBA00023136"/>
    </source>
</evidence>
<sequence>MESQSLTTEEIAAYTIKTGIKKVNRTTRQQFLLAILAGAFVSLGAIASNTAVHDISSVGMAKVISGLVFPVGLFMIVIAGADLFTGNCLISMAVLEKKVSFKKMVRNLTIVYIGNMIGALLFAAMEYNSGLFELSGGALGGYHIKTAVYKTGIPFGRAVILGIMCNIVVCVAIWMMYAAKDVTGKILAGFFPIFAFVISGFEHSIANMYYIPAGILAKSNPMFVEYSKVSQEGLSTLTWQSFFVNNLIPVTIGNIIGGAVFVSGIYWVITTKKKVVERVLVAEVKEEAKESYVNVVASPGNPKIV</sequence>
<keyword evidence="8" id="KW-1185">Reference proteome</keyword>
<dbReference type="AlphaFoldDB" id="A0A4R3MGE7"/>
<comment type="subcellular location">
    <subcellularLocation>
        <location evidence="1">Membrane</location>
        <topology evidence="1">Multi-pass membrane protein</topology>
    </subcellularLocation>
</comment>
<dbReference type="NCBIfam" id="TIGR00790">
    <property type="entry name" value="fnt"/>
    <property type="match status" value="1"/>
</dbReference>
<evidence type="ECO:0000256" key="1">
    <source>
        <dbReference type="ARBA" id="ARBA00004141"/>
    </source>
</evidence>
<organism evidence="7 8">
    <name type="scientific">Natranaerovirga pectinivora</name>
    <dbReference type="NCBI Taxonomy" id="682400"/>
    <lineage>
        <taxon>Bacteria</taxon>
        <taxon>Bacillati</taxon>
        <taxon>Bacillota</taxon>
        <taxon>Clostridia</taxon>
        <taxon>Lachnospirales</taxon>
        <taxon>Natranaerovirgaceae</taxon>
        <taxon>Natranaerovirga</taxon>
    </lineage>
</organism>
<dbReference type="OrthoDB" id="9786493at2"/>
<dbReference type="InterPro" id="IPR000292">
    <property type="entry name" value="For/NO2_transpt"/>
</dbReference>
<evidence type="ECO:0000256" key="2">
    <source>
        <dbReference type="ARBA" id="ARBA00022692"/>
    </source>
</evidence>
<dbReference type="PANTHER" id="PTHR30520">
    <property type="entry name" value="FORMATE TRANSPORTER-RELATED"/>
    <property type="match status" value="1"/>
</dbReference>
<gene>
    <name evidence="7" type="ORF">EDC18_11071</name>
</gene>
<dbReference type="Proteomes" id="UP000294902">
    <property type="component" value="Unassembled WGS sequence"/>
</dbReference>
<dbReference type="EMBL" id="SMAL01000010">
    <property type="protein sequence ID" value="TCT12997.1"/>
    <property type="molecule type" value="Genomic_DNA"/>
</dbReference>
<evidence type="ECO:0000313" key="8">
    <source>
        <dbReference type="Proteomes" id="UP000294902"/>
    </source>
</evidence>
<evidence type="ECO:0000256" key="5">
    <source>
        <dbReference type="ARBA" id="ARBA00049660"/>
    </source>
</evidence>
<comment type="caution">
    <text evidence="7">The sequence shown here is derived from an EMBL/GenBank/DDBJ whole genome shotgun (WGS) entry which is preliminary data.</text>
</comment>